<evidence type="ECO:0000313" key="2">
    <source>
        <dbReference type="Proteomes" id="UP000789860"/>
    </source>
</evidence>
<accession>A0ACA9PJE6</accession>
<dbReference type="EMBL" id="CAJVPM010040609">
    <property type="protein sequence ID" value="CAG8703753.1"/>
    <property type="molecule type" value="Genomic_DNA"/>
</dbReference>
<gene>
    <name evidence="1" type="ORF">SCALOS_LOCUS10592</name>
</gene>
<reference evidence="1" key="1">
    <citation type="submission" date="2021-06" db="EMBL/GenBank/DDBJ databases">
        <authorList>
            <person name="Kallberg Y."/>
            <person name="Tangrot J."/>
            <person name="Rosling A."/>
        </authorList>
    </citation>
    <scope>NUCLEOTIDE SEQUENCE</scope>
    <source>
        <strain evidence="1">AU212A</strain>
    </source>
</reference>
<proteinExistence type="predicted"/>
<sequence length="219" mass="24309">KDILCIDEITMGIMAQGLVIPGFTSLIVLLTTSVTDQVASELKNDAKCTQGTNDWVIEYINGTQHEIYATTLSRHFIGKTFLECSEIIYAKLEATLFAIGTSKSQLGILLSHSSPFQIFLNPQDYVIRGDEIGFVISDSAEITVRLAKFNETYQKPNSQPYNIGPFIKFQPAEDELLSDDGCYSSKDAINISINRSKPSRRVSLSIEESSMSPLEDKTH</sequence>
<evidence type="ECO:0000313" key="1">
    <source>
        <dbReference type="EMBL" id="CAG8703753.1"/>
    </source>
</evidence>
<feature type="non-terminal residue" evidence="1">
    <location>
        <position position="219"/>
    </location>
</feature>
<keyword evidence="2" id="KW-1185">Reference proteome</keyword>
<comment type="caution">
    <text evidence="1">The sequence shown here is derived from an EMBL/GenBank/DDBJ whole genome shotgun (WGS) entry which is preliminary data.</text>
</comment>
<protein>
    <submittedName>
        <fullName evidence="1">10554_t:CDS:1</fullName>
    </submittedName>
</protein>
<feature type="non-terminal residue" evidence="1">
    <location>
        <position position="1"/>
    </location>
</feature>
<organism evidence="1 2">
    <name type="scientific">Scutellospora calospora</name>
    <dbReference type="NCBI Taxonomy" id="85575"/>
    <lineage>
        <taxon>Eukaryota</taxon>
        <taxon>Fungi</taxon>
        <taxon>Fungi incertae sedis</taxon>
        <taxon>Mucoromycota</taxon>
        <taxon>Glomeromycotina</taxon>
        <taxon>Glomeromycetes</taxon>
        <taxon>Diversisporales</taxon>
        <taxon>Gigasporaceae</taxon>
        <taxon>Scutellospora</taxon>
    </lineage>
</organism>
<dbReference type="Proteomes" id="UP000789860">
    <property type="component" value="Unassembled WGS sequence"/>
</dbReference>
<name>A0ACA9PJE6_9GLOM</name>